<proteinExistence type="predicted"/>
<dbReference type="InParanoid" id="A0A2P6N6S5"/>
<sequence length="390" mass="44649">MMQQEQHIEEFNWLELAPEVWFNIFEYLDPLSLHQCQSSCQAFHEWATSETLWEKLCRKYYTRRSNWYPSAKDTDEIKVDKTPVNDLPGRLSQVRLTNLLEDSSDDELYEWAELPPGSQMEDVSVQKGWRETFRQLSEIKLDGDCVYWLMRGAVAEDPLSAPIGGILNGTLSLEEEDSYSQVKVMKCRGTGLGGMFQVHCPVMGNFMCISYPQISYTAIPTRTVSIYNQTRHGYASVVWMSEWQTSSGTGVCSKYSMSDESILQVIRQTNIVDTMRDMHRFAGQWILNVHTLGDEPTSYRLKITPYPNSSGFMGRLVVGSSFDQTAVGVIWDDMIAMAFSDPNREEERGQYSIIGQVDEVEGHELYQRFSGYVSQGSTAGTFWAEREKQM</sequence>
<dbReference type="AlphaFoldDB" id="A0A2P6N6S5"/>
<dbReference type="EMBL" id="MDYQ01000176">
    <property type="protein sequence ID" value="PRP79655.1"/>
    <property type="molecule type" value="Genomic_DNA"/>
</dbReference>
<dbReference type="InterPro" id="IPR001810">
    <property type="entry name" value="F-box_dom"/>
</dbReference>
<dbReference type="InterPro" id="IPR036047">
    <property type="entry name" value="F-box-like_dom_sf"/>
</dbReference>
<protein>
    <recommendedName>
        <fullName evidence="1">F-box domain-containing protein</fullName>
    </recommendedName>
</protein>
<keyword evidence="3" id="KW-1185">Reference proteome</keyword>
<dbReference type="SUPFAM" id="SSF81383">
    <property type="entry name" value="F-box domain"/>
    <property type="match status" value="1"/>
</dbReference>
<dbReference type="Proteomes" id="UP000241769">
    <property type="component" value="Unassembled WGS sequence"/>
</dbReference>
<name>A0A2P6N6S5_9EUKA</name>
<evidence type="ECO:0000313" key="3">
    <source>
        <dbReference type="Proteomes" id="UP000241769"/>
    </source>
</evidence>
<gene>
    <name evidence="2" type="ORF">PROFUN_10555</name>
</gene>
<dbReference type="Pfam" id="PF12937">
    <property type="entry name" value="F-box-like"/>
    <property type="match status" value="1"/>
</dbReference>
<reference evidence="2 3" key="1">
    <citation type="journal article" date="2018" name="Genome Biol. Evol.">
        <title>Multiple Roots of Fruiting Body Formation in Amoebozoa.</title>
        <authorList>
            <person name="Hillmann F."/>
            <person name="Forbes G."/>
            <person name="Novohradska S."/>
            <person name="Ferling I."/>
            <person name="Riege K."/>
            <person name="Groth M."/>
            <person name="Westermann M."/>
            <person name="Marz M."/>
            <person name="Spaller T."/>
            <person name="Winckler T."/>
            <person name="Schaap P."/>
            <person name="Glockner G."/>
        </authorList>
    </citation>
    <scope>NUCLEOTIDE SEQUENCE [LARGE SCALE GENOMIC DNA]</scope>
    <source>
        <strain evidence="2 3">Jena</strain>
    </source>
</reference>
<dbReference type="Gene3D" id="1.20.1280.50">
    <property type="match status" value="1"/>
</dbReference>
<evidence type="ECO:0000313" key="2">
    <source>
        <dbReference type="EMBL" id="PRP79655.1"/>
    </source>
</evidence>
<feature type="domain" description="F-box" evidence="1">
    <location>
        <begin position="10"/>
        <end position="56"/>
    </location>
</feature>
<organism evidence="2 3">
    <name type="scientific">Planoprotostelium fungivorum</name>
    <dbReference type="NCBI Taxonomy" id="1890364"/>
    <lineage>
        <taxon>Eukaryota</taxon>
        <taxon>Amoebozoa</taxon>
        <taxon>Evosea</taxon>
        <taxon>Variosea</taxon>
        <taxon>Cavosteliida</taxon>
        <taxon>Cavosteliaceae</taxon>
        <taxon>Planoprotostelium</taxon>
    </lineage>
</organism>
<accession>A0A2P6N6S5</accession>
<comment type="caution">
    <text evidence="2">The sequence shown here is derived from an EMBL/GenBank/DDBJ whole genome shotgun (WGS) entry which is preliminary data.</text>
</comment>
<evidence type="ECO:0000259" key="1">
    <source>
        <dbReference type="PROSITE" id="PS50181"/>
    </source>
</evidence>
<dbReference type="PROSITE" id="PS50181">
    <property type="entry name" value="FBOX"/>
    <property type="match status" value="1"/>
</dbReference>